<name>A0ABD6AGV3_9EURY</name>
<dbReference type="Proteomes" id="UP001596547">
    <property type="component" value="Unassembled WGS sequence"/>
</dbReference>
<evidence type="ECO:0000313" key="2">
    <source>
        <dbReference type="EMBL" id="MFC7319078.1"/>
    </source>
</evidence>
<dbReference type="SUPFAM" id="SSF53597">
    <property type="entry name" value="Dihydrofolate reductase-like"/>
    <property type="match status" value="1"/>
</dbReference>
<feature type="domain" description="Bacterial bifunctional deaminase-reductase C-terminal" evidence="1">
    <location>
        <begin position="4"/>
        <end position="174"/>
    </location>
</feature>
<proteinExistence type="predicted"/>
<evidence type="ECO:0000313" key="3">
    <source>
        <dbReference type="Proteomes" id="UP001596547"/>
    </source>
</evidence>
<dbReference type="PANTHER" id="PTHR38011">
    <property type="entry name" value="DIHYDROFOLATE REDUCTASE FAMILY PROTEIN (AFU_ORTHOLOGUE AFUA_8G06820)"/>
    <property type="match status" value="1"/>
</dbReference>
<accession>A0ABD6AGV3</accession>
<comment type="caution">
    <text evidence="2">The sequence shown here is derived from an EMBL/GenBank/DDBJ whole genome shotgun (WGS) entry which is preliminary data.</text>
</comment>
<dbReference type="InterPro" id="IPR050765">
    <property type="entry name" value="Riboflavin_Biosynth_HTPR"/>
</dbReference>
<dbReference type="AlphaFoldDB" id="A0ABD6AGV3"/>
<dbReference type="RefSeq" id="WP_276306094.1">
    <property type="nucleotide sequence ID" value="NZ_CP119993.1"/>
</dbReference>
<reference evidence="2 3" key="1">
    <citation type="journal article" date="2019" name="Int. J. Syst. Evol. Microbiol.">
        <title>The Global Catalogue of Microorganisms (GCM) 10K type strain sequencing project: providing services to taxonomists for standard genome sequencing and annotation.</title>
        <authorList>
            <consortium name="The Broad Institute Genomics Platform"/>
            <consortium name="The Broad Institute Genome Sequencing Center for Infectious Disease"/>
            <person name="Wu L."/>
            <person name="Ma J."/>
        </authorList>
    </citation>
    <scope>NUCLEOTIDE SEQUENCE [LARGE SCALE GENOMIC DNA]</scope>
    <source>
        <strain evidence="2 3">PSR21</strain>
    </source>
</reference>
<keyword evidence="3" id="KW-1185">Reference proteome</keyword>
<sequence length="184" mass="20131">MGKITAWELISADGVMETPEEWASAFHNDEIAEASASMMTDSGALLLGRITYEDLVSHWPNQPEGDPMADYINIVSKFVVSTTLEEPLEWNNSTLINGNIVEEITQLKQRSDQDFTILGSGALVRSLLSDGLLDELMILVHPLLVGSGKRLFGDGSERVDLDLVDSQIFSTGVVSLTYRPAGME</sequence>
<dbReference type="Pfam" id="PF01872">
    <property type="entry name" value="RibD_C"/>
    <property type="match status" value="1"/>
</dbReference>
<dbReference type="InterPro" id="IPR024072">
    <property type="entry name" value="DHFR-like_dom_sf"/>
</dbReference>
<organism evidence="2 3">
    <name type="scientific">Halomarina halobia</name>
    <dbReference type="NCBI Taxonomy" id="3033386"/>
    <lineage>
        <taxon>Archaea</taxon>
        <taxon>Methanobacteriati</taxon>
        <taxon>Methanobacteriota</taxon>
        <taxon>Stenosarchaea group</taxon>
        <taxon>Halobacteria</taxon>
        <taxon>Halobacteriales</taxon>
        <taxon>Natronomonadaceae</taxon>
        <taxon>Halomarina</taxon>
    </lineage>
</organism>
<dbReference type="PANTHER" id="PTHR38011:SF11">
    <property type="entry name" value="2,5-DIAMINO-6-RIBOSYLAMINO-4(3H)-PYRIMIDINONE 5'-PHOSPHATE REDUCTASE"/>
    <property type="match status" value="1"/>
</dbReference>
<dbReference type="GeneID" id="79317731"/>
<protein>
    <submittedName>
        <fullName evidence="2">Dihydrofolate reductase family protein</fullName>
    </submittedName>
</protein>
<evidence type="ECO:0000259" key="1">
    <source>
        <dbReference type="Pfam" id="PF01872"/>
    </source>
</evidence>
<dbReference type="InterPro" id="IPR002734">
    <property type="entry name" value="RibDG_C"/>
</dbReference>
<gene>
    <name evidence="2" type="ORF">ACFQPE_20115</name>
</gene>
<dbReference type="Gene3D" id="3.40.430.10">
    <property type="entry name" value="Dihydrofolate Reductase, subunit A"/>
    <property type="match status" value="1"/>
</dbReference>
<dbReference type="EMBL" id="JBHTBF010000003">
    <property type="protein sequence ID" value="MFC7319078.1"/>
    <property type="molecule type" value="Genomic_DNA"/>
</dbReference>